<evidence type="ECO:0000313" key="3">
    <source>
        <dbReference type="Proteomes" id="UP000592780"/>
    </source>
</evidence>
<accession>A0A7W8V4R7</accession>
<dbReference type="GO" id="GO:0003677">
    <property type="term" value="F:DNA binding"/>
    <property type="evidence" value="ECO:0007669"/>
    <property type="project" value="InterPro"/>
</dbReference>
<sequence>MSCTTVGVYIAKNVFQVHYIDEETGEIVNKPIRRARFLEHFANRAQCMIGMEASSGAHHWARQFTKMGHQVKLIPAAFVKAFNTRNKNDAADARAIWLAAQQPSKPIAVKTEMQQAMLALHRMRTS</sequence>
<dbReference type="Proteomes" id="UP000592780">
    <property type="component" value="Unassembled WGS sequence"/>
</dbReference>
<dbReference type="InterPro" id="IPR047650">
    <property type="entry name" value="Transpos_IS110"/>
</dbReference>
<reference evidence="2 3" key="1">
    <citation type="submission" date="2020-08" db="EMBL/GenBank/DDBJ databases">
        <title>Genomic Encyclopedia of Type Strains, Phase IV (KMG-V): Genome sequencing to study the core and pangenomes of soil and plant-associated prokaryotes.</title>
        <authorList>
            <person name="Whitman W."/>
        </authorList>
    </citation>
    <scope>NUCLEOTIDE SEQUENCE [LARGE SCALE GENOMIC DNA]</scope>
    <source>
        <strain evidence="2 3">JPY158</strain>
    </source>
</reference>
<proteinExistence type="predicted"/>
<comment type="caution">
    <text evidence="2">The sequence shown here is derived from an EMBL/GenBank/DDBJ whole genome shotgun (WGS) entry which is preliminary data.</text>
</comment>
<dbReference type="AlphaFoldDB" id="A0A7W8V4R7"/>
<name>A0A7W8V4R7_PARAM</name>
<dbReference type="Pfam" id="PF01548">
    <property type="entry name" value="DEDD_Tnp_IS110"/>
    <property type="match status" value="1"/>
</dbReference>
<dbReference type="PANTHER" id="PTHR33055">
    <property type="entry name" value="TRANSPOSASE FOR INSERTION SEQUENCE ELEMENT IS1111A"/>
    <property type="match status" value="1"/>
</dbReference>
<dbReference type="EMBL" id="JACHDD010000002">
    <property type="protein sequence ID" value="MBB5423146.1"/>
    <property type="molecule type" value="Genomic_DNA"/>
</dbReference>
<protein>
    <submittedName>
        <fullName evidence="2">Transposase</fullName>
    </submittedName>
</protein>
<evidence type="ECO:0000313" key="2">
    <source>
        <dbReference type="EMBL" id="MBB5423146.1"/>
    </source>
</evidence>
<organism evidence="2 3">
    <name type="scientific">Paraburkholderia atlantica</name>
    <dbReference type="NCBI Taxonomy" id="2654982"/>
    <lineage>
        <taxon>Bacteria</taxon>
        <taxon>Pseudomonadati</taxon>
        <taxon>Pseudomonadota</taxon>
        <taxon>Betaproteobacteria</taxon>
        <taxon>Burkholderiales</taxon>
        <taxon>Burkholderiaceae</taxon>
        <taxon>Paraburkholderia</taxon>
    </lineage>
</organism>
<gene>
    <name evidence="2" type="ORF">HDG40_001288</name>
</gene>
<dbReference type="GO" id="GO:0006313">
    <property type="term" value="P:DNA transposition"/>
    <property type="evidence" value="ECO:0007669"/>
    <property type="project" value="InterPro"/>
</dbReference>
<dbReference type="InterPro" id="IPR002525">
    <property type="entry name" value="Transp_IS110-like_N"/>
</dbReference>
<dbReference type="PANTHER" id="PTHR33055:SF3">
    <property type="entry name" value="PUTATIVE TRANSPOSASE FOR IS117-RELATED"/>
    <property type="match status" value="1"/>
</dbReference>
<evidence type="ECO:0000259" key="1">
    <source>
        <dbReference type="Pfam" id="PF01548"/>
    </source>
</evidence>
<keyword evidence="3" id="KW-1185">Reference proteome</keyword>
<dbReference type="GO" id="GO:0004803">
    <property type="term" value="F:transposase activity"/>
    <property type="evidence" value="ECO:0007669"/>
    <property type="project" value="InterPro"/>
</dbReference>
<feature type="domain" description="Transposase IS110-like N-terminal" evidence="1">
    <location>
        <begin position="6"/>
        <end position="125"/>
    </location>
</feature>